<organism evidence="2 3">
    <name type="scientific">Alternaria atra</name>
    <dbReference type="NCBI Taxonomy" id="119953"/>
    <lineage>
        <taxon>Eukaryota</taxon>
        <taxon>Fungi</taxon>
        <taxon>Dikarya</taxon>
        <taxon>Ascomycota</taxon>
        <taxon>Pezizomycotina</taxon>
        <taxon>Dothideomycetes</taxon>
        <taxon>Pleosporomycetidae</taxon>
        <taxon>Pleosporales</taxon>
        <taxon>Pleosporineae</taxon>
        <taxon>Pleosporaceae</taxon>
        <taxon>Alternaria</taxon>
        <taxon>Alternaria sect. Ulocladioides</taxon>
    </lineage>
</organism>
<protein>
    <submittedName>
        <fullName evidence="2">Uncharacterized protein</fullName>
    </submittedName>
</protein>
<evidence type="ECO:0000313" key="2">
    <source>
        <dbReference type="EMBL" id="CAG5162259.1"/>
    </source>
</evidence>
<proteinExistence type="predicted"/>
<dbReference type="RefSeq" id="XP_043169744.1">
    <property type="nucleotide sequence ID" value="XM_043313809.1"/>
</dbReference>
<reference evidence="2" key="1">
    <citation type="submission" date="2021-05" db="EMBL/GenBank/DDBJ databases">
        <authorList>
            <person name="Stam R."/>
        </authorList>
    </citation>
    <scope>NUCLEOTIDE SEQUENCE</scope>
    <source>
        <strain evidence="2">CS162</strain>
    </source>
</reference>
<evidence type="ECO:0000256" key="1">
    <source>
        <dbReference type="SAM" id="MobiDB-lite"/>
    </source>
</evidence>
<feature type="region of interest" description="Disordered" evidence="1">
    <location>
        <begin position="65"/>
        <end position="101"/>
    </location>
</feature>
<feature type="compositionally biased region" description="Basic and acidic residues" evidence="1">
    <location>
        <begin position="73"/>
        <end position="83"/>
    </location>
</feature>
<sequence length="101" mass="10606">MSLSSSQAGSAEACTATYAQNQAKSSPGQRVIIYKLSPDQLHAEIAAVGSYGNVTYAVVLQKQADADPIGDTETEKKKKETKANLEAAQLHNAPGLQTGRS</sequence>
<evidence type="ECO:0000313" key="3">
    <source>
        <dbReference type="Proteomes" id="UP000676310"/>
    </source>
</evidence>
<dbReference type="GeneID" id="67018049"/>
<name>A0A8J2I2H6_9PLEO</name>
<gene>
    <name evidence="2" type="ORF">ALTATR162_LOCUS6188</name>
</gene>
<accession>A0A8J2I2H6</accession>
<dbReference type="Proteomes" id="UP000676310">
    <property type="component" value="Unassembled WGS sequence"/>
</dbReference>
<keyword evidence="3" id="KW-1185">Reference proteome</keyword>
<comment type="caution">
    <text evidence="2">The sequence shown here is derived from an EMBL/GenBank/DDBJ whole genome shotgun (WGS) entry which is preliminary data.</text>
</comment>
<dbReference type="EMBL" id="CAJRGZ010000019">
    <property type="protein sequence ID" value="CAG5162259.1"/>
    <property type="molecule type" value="Genomic_DNA"/>
</dbReference>
<dbReference type="AlphaFoldDB" id="A0A8J2I2H6"/>